<evidence type="ECO:0000313" key="5">
    <source>
        <dbReference type="Proteomes" id="UP000253934"/>
    </source>
</evidence>
<protein>
    <submittedName>
        <fullName evidence="4">SDR family NAD(P)-dependent oxidoreductase</fullName>
    </submittedName>
</protein>
<dbReference type="GO" id="GO:0016491">
    <property type="term" value="F:oxidoreductase activity"/>
    <property type="evidence" value="ECO:0007669"/>
    <property type="project" value="UniProtKB-KW"/>
</dbReference>
<evidence type="ECO:0000256" key="2">
    <source>
        <dbReference type="ARBA" id="ARBA00023002"/>
    </source>
</evidence>
<proteinExistence type="inferred from homology"/>
<evidence type="ECO:0000256" key="3">
    <source>
        <dbReference type="RuleBase" id="RU000363"/>
    </source>
</evidence>
<dbReference type="PRINTS" id="PR00081">
    <property type="entry name" value="GDHRDH"/>
</dbReference>
<dbReference type="InterPro" id="IPR002347">
    <property type="entry name" value="SDR_fam"/>
</dbReference>
<dbReference type="Pfam" id="PF00106">
    <property type="entry name" value="adh_short"/>
    <property type="match status" value="1"/>
</dbReference>
<dbReference type="PIRSF" id="PIRSF000126">
    <property type="entry name" value="11-beta-HSD1"/>
    <property type="match status" value="1"/>
</dbReference>
<name>A0A369KP87_9BACT</name>
<sequence length="269" mass="29274">MENQLQSKSNFTALITGASSGIGLEFAHLFAKDGFNVILVARSTEKLENISAELTQKYGIFCKQITCDLAKPGAALELFKKVQSLNIHIDYLVNNAGFGALGFFKDIPLQTQSNMIQVNVQTLTELTYLFVNPMVEKKYGRILNVASTAAFQPGPLMAVYYATKSYVLSFSEALSNELIGTGVSVTTLCPGPTQTGFQAVSKIDGDSILFNSKLTADSATVALIGYKALFNSKRIVIPGLFNHLGVCSAKIVPRVFALKLVRWLQNKRS</sequence>
<evidence type="ECO:0000313" key="4">
    <source>
        <dbReference type="EMBL" id="RDB36401.1"/>
    </source>
</evidence>
<dbReference type="InterPro" id="IPR036291">
    <property type="entry name" value="NAD(P)-bd_dom_sf"/>
</dbReference>
<comment type="caution">
    <text evidence="4">The sequence shown here is derived from an EMBL/GenBank/DDBJ whole genome shotgun (WGS) entry which is preliminary data.</text>
</comment>
<reference evidence="4" key="1">
    <citation type="submission" date="2018-04" db="EMBL/GenBank/DDBJ databases">
        <title>Draft genome sequence of the Candidatus Spirobacillus cienkowskii, a pathogen of freshwater Daphnia species, reconstructed from hemolymph metagenomic reads.</title>
        <authorList>
            <person name="Bresciani L."/>
            <person name="Lemos L.N."/>
            <person name="Wale N."/>
            <person name="Lin J.Y."/>
            <person name="Fernandes G.R."/>
            <person name="Duffy M.A."/>
            <person name="Rodrigues J.M."/>
        </authorList>
    </citation>
    <scope>NUCLEOTIDE SEQUENCE [LARGE SCALE GENOMIC DNA]</scope>
    <source>
        <strain evidence="4">Binning01</strain>
    </source>
</reference>
<dbReference type="SUPFAM" id="SSF51735">
    <property type="entry name" value="NAD(P)-binding Rossmann-fold domains"/>
    <property type="match status" value="1"/>
</dbReference>
<evidence type="ECO:0000256" key="1">
    <source>
        <dbReference type="ARBA" id="ARBA00006484"/>
    </source>
</evidence>
<dbReference type="CDD" id="cd05233">
    <property type="entry name" value="SDR_c"/>
    <property type="match status" value="1"/>
</dbReference>
<dbReference type="AlphaFoldDB" id="A0A369KP87"/>
<keyword evidence="2" id="KW-0560">Oxidoreductase</keyword>
<gene>
    <name evidence="4" type="ORF">DCC88_05215</name>
</gene>
<dbReference type="Gene3D" id="3.40.50.720">
    <property type="entry name" value="NAD(P)-binding Rossmann-like Domain"/>
    <property type="match status" value="1"/>
</dbReference>
<dbReference type="PANTHER" id="PTHR42901">
    <property type="entry name" value="ALCOHOL DEHYDROGENASE"/>
    <property type="match status" value="1"/>
</dbReference>
<keyword evidence="5" id="KW-1185">Reference proteome</keyword>
<accession>A0A369KP87</accession>
<dbReference type="PRINTS" id="PR00080">
    <property type="entry name" value="SDRFAMILY"/>
</dbReference>
<comment type="similarity">
    <text evidence="1 3">Belongs to the short-chain dehydrogenases/reductases (SDR) family.</text>
</comment>
<dbReference type="PANTHER" id="PTHR42901:SF1">
    <property type="entry name" value="ALCOHOL DEHYDROGENASE"/>
    <property type="match status" value="1"/>
</dbReference>
<dbReference type="EMBL" id="QOVW01000061">
    <property type="protein sequence ID" value="RDB36401.1"/>
    <property type="molecule type" value="Genomic_DNA"/>
</dbReference>
<dbReference type="Proteomes" id="UP000253934">
    <property type="component" value="Unassembled WGS sequence"/>
</dbReference>
<organism evidence="4 5">
    <name type="scientific">Spirobacillus cienkowskii</name>
    <dbReference type="NCBI Taxonomy" id="495820"/>
    <lineage>
        <taxon>Bacteria</taxon>
        <taxon>Pseudomonadati</taxon>
        <taxon>Bdellovibrionota</taxon>
        <taxon>Oligoflexia</taxon>
        <taxon>Silvanigrellales</taxon>
        <taxon>Spirobacillus</taxon>
    </lineage>
</organism>